<gene>
    <name evidence="15 20" type="primary">trmD</name>
    <name evidence="20" type="ORF">EH198_01335</name>
</gene>
<feature type="region of interest" description="Disordered" evidence="18">
    <location>
        <begin position="80"/>
        <end position="111"/>
    </location>
</feature>
<dbReference type="GO" id="GO:0002939">
    <property type="term" value="P:tRNA N1-guanine methylation"/>
    <property type="evidence" value="ECO:0007669"/>
    <property type="project" value="TreeGrafter"/>
</dbReference>
<dbReference type="RefSeq" id="WP_124694491.1">
    <property type="nucleotide sequence ID" value="NZ_JBHUFE010000016.1"/>
</dbReference>
<dbReference type="SUPFAM" id="SSF75217">
    <property type="entry name" value="alpha/beta knot"/>
    <property type="match status" value="1"/>
</dbReference>
<comment type="function">
    <text evidence="1 15 17">Specifically methylates guanosine-37 in various tRNAs.</text>
</comment>
<comment type="catalytic activity">
    <reaction evidence="14 15 17">
        <text>guanosine(37) in tRNA + S-adenosyl-L-methionine = N(1)-methylguanosine(37) in tRNA + S-adenosyl-L-homocysteine + H(+)</text>
        <dbReference type="Rhea" id="RHEA:36899"/>
        <dbReference type="Rhea" id="RHEA-COMP:10145"/>
        <dbReference type="Rhea" id="RHEA-COMP:10147"/>
        <dbReference type="ChEBI" id="CHEBI:15378"/>
        <dbReference type="ChEBI" id="CHEBI:57856"/>
        <dbReference type="ChEBI" id="CHEBI:59789"/>
        <dbReference type="ChEBI" id="CHEBI:73542"/>
        <dbReference type="ChEBI" id="CHEBI:74269"/>
        <dbReference type="EC" id="2.1.1.228"/>
    </reaction>
</comment>
<dbReference type="EC" id="2.1.1.228" evidence="5 15"/>
<dbReference type="InterPro" id="IPR029028">
    <property type="entry name" value="Alpha/beta_knot_MTases"/>
</dbReference>
<dbReference type="AlphaFoldDB" id="A0A3N9PC76"/>
<comment type="caution">
    <text evidence="20">The sequence shown here is derived from an EMBL/GenBank/DDBJ whole genome shotgun (WGS) entry which is preliminary data.</text>
</comment>
<dbReference type="PANTHER" id="PTHR46417">
    <property type="entry name" value="TRNA (GUANINE-N(1)-)-METHYLTRANSFERASE"/>
    <property type="match status" value="1"/>
</dbReference>
<feature type="binding site" evidence="15 16">
    <location>
        <position position="149"/>
    </location>
    <ligand>
        <name>S-adenosyl-L-methionine</name>
        <dbReference type="ChEBI" id="CHEBI:59789"/>
    </ligand>
</feature>
<evidence type="ECO:0000256" key="7">
    <source>
        <dbReference type="ARBA" id="ARBA00022490"/>
    </source>
</evidence>
<protein>
    <recommendedName>
        <fullName evidence="6 15">tRNA (guanine-N(1)-)-methyltransferase</fullName>
        <ecNumber evidence="5 15">2.1.1.228</ecNumber>
    </recommendedName>
    <alternativeName>
        <fullName evidence="12 15">M1G-methyltransferase</fullName>
    </alternativeName>
    <alternativeName>
        <fullName evidence="13 15">tRNA [GM37] methyltransferase</fullName>
    </alternativeName>
</protein>
<evidence type="ECO:0000256" key="18">
    <source>
        <dbReference type="SAM" id="MobiDB-lite"/>
    </source>
</evidence>
<evidence type="ECO:0000256" key="6">
    <source>
        <dbReference type="ARBA" id="ARBA00014679"/>
    </source>
</evidence>
<dbReference type="Gene3D" id="1.10.1270.20">
    <property type="entry name" value="tRNA(m1g37)methyltransferase, domain 2"/>
    <property type="match status" value="1"/>
</dbReference>
<evidence type="ECO:0000256" key="13">
    <source>
        <dbReference type="ARBA" id="ARBA00033392"/>
    </source>
</evidence>
<evidence type="ECO:0000256" key="4">
    <source>
        <dbReference type="ARBA" id="ARBA00011738"/>
    </source>
</evidence>
<feature type="binding site" evidence="15 16">
    <location>
        <begin position="169"/>
        <end position="174"/>
    </location>
    <ligand>
        <name>S-adenosyl-L-methionine</name>
        <dbReference type="ChEBI" id="CHEBI:59789"/>
    </ligand>
</feature>
<dbReference type="InterPro" id="IPR023148">
    <property type="entry name" value="tRNA_m1G_MeTrfase_C_sf"/>
</dbReference>
<dbReference type="HAMAP" id="MF_00605">
    <property type="entry name" value="TrmD"/>
    <property type="match status" value="1"/>
</dbReference>
<evidence type="ECO:0000256" key="3">
    <source>
        <dbReference type="ARBA" id="ARBA00007630"/>
    </source>
</evidence>
<keyword evidence="9 15" id="KW-0808">Transferase</keyword>
<name>A0A3N9PC76_9BACL</name>
<feature type="domain" description="tRNA methyltransferase TRMD/TRM10-type" evidence="19">
    <location>
        <begin position="110"/>
        <end position="262"/>
    </location>
</feature>
<evidence type="ECO:0000313" key="21">
    <source>
        <dbReference type="Proteomes" id="UP000282529"/>
    </source>
</evidence>
<dbReference type="GO" id="GO:0052906">
    <property type="term" value="F:tRNA (guanine(37)-N1)-methyltransferase activity"/>
    <property type="evidence" value="ECO:0007669"/>
    <property type="project" value="UniProtKB-UniRule"/>
</dbReference>
<dbReference type="CDD" id="cd18080">
    <property type="entry name" value="TrmD-like"/>
    <property type="match status" value="1"/>
</dbReference>
<dbReference type="FunFam" id="1.10.1270.20:FF:000001">
    <property type="entry name" value="tRNA (guanine-N(1)-)-methyltransferase"/>
    <property type="match status" value="1"/>
</dbReference>
<evidence type="ECO:0000256" key="16">
    <source>
        <dbReference type="PIRSR" id="PIRSR000386-1"/>
    </source>
</evidence>
<dbReference type="NCBIfam" id="NF000648">
    <property type="entry name" value="PRK00026.1"/>
    <property type="match status" value="1"/>
</dbReference>
<proteinExistence type="inferred from homology"/>
<evidence type="ECO:0000256" key="11">
    <source>
        <dbReference type="ARBA" id="ARBA00022694"/>
    </source>
</evidence>
<dbReference type="Pfam" id="PF01746">
    <property type="entry name" value="tRNA_m1G_MT"/>
    <property type="match status" value="2"/>
</dbReference>
<evidence type="ECO:0000256" key="15">
    <source>
        <dbReference type="HAMAP-Rule" id="MF_00605"/>
    </source>
</evidence>
<dbReference type="NCBIfam" id="TIGR00088">
    <property type="entry name" value="trmD"/>
    <property type="match status" value="1"/>
</dbReference>
<evidence type="ECO:0000313" key="20">
    <source>
        <dbReference type="EMBL" id="RQW13853.1"/>
    </source>
</evidence>
<sequence>MRIDVLTLFPEMCEGVFGTSILGKAREKGIARLNAVNFRDFANNKHNSVDDTPYGGGGGMVLKPEPIFGAVEHLLDSLKVPSGTEGESESAATAGFVPTGEESEEGMSGLTQGENAKPRIILMCPQGRTFDQRTAEHLAKEKHLIFICGHYEGYDERIREHLVTDELSIGDYVLTGGELPALTVIDAVVRLQPGALGNESSAVTDSFSTGLLEYPHYTRPAEFRGWKVPDMLLSGHHANIEAWRKEQSLKRTLERRPDLLEQVELTPKDLKLLERLKAERMEACGGSRSKEEKASF</sequence>
<comment type="subcellular location">
    <subcellularLocation>
        <location evidence="2 15 17">Cytoplasm</location>
    </subcellularLocation>
</comment>
<accession>A0A3N9PC76</accession>
<keyword evidence="11 15" id="KW-0819">tRNA processing</keyword>
<dbReference type="GO" id="GO:0005829">
    <property type="term" value="C:cytosol"/>
    <property type="evidence" value="ECO:0007669"/>
    <property type="project" value="TreeGrafter"/>
</dbReference>
<evidence type="ECO:0000256" key="10">
    <source>
        <dbReference type="ARBA" id="ARBA00022691"/>
    </source>
</evidence>
<dbReference type="PANTHER" id="PTHR46417:SF1">
    <property type="entry name" value="TRNA (GUANINE-N(1)-)-METHYLTRANSFERASE"/>
    <property type="match status" value="1"/>
</dbReference>
<keyword evidence="7 15" id="KW-0963">Cytoplasm</keyword>
<dbReference type="OrthoDB" id="9807416at2"/>
<dbReference type="InterPro" id="IPR002649">
    <property type="entry name" value="tRNA_m1G_MeTrfase_TrmD"/>
</dbReference>
<dbReference type="Gene3D" id="3.40.1280.10">
    <property type="match status" value="1"/>
</dbReference>
<evidence type="ECO:0000256" key="1">
    <source>
        <dbReference type="ARBA" id="ARBA00002634"/>
    </source>
</evidence>
<keyword evidence="21" id="KW-1185">Reference proteome</keyword>
<evidence type="ECO:0000256" key="2">
    <source>
        <dbReference type="ARBA" id="ARBA00004496"/>
    </source>
</evidence>
<dbReference type="EMBL" id="RQPI01000001">
    <property type="protein sequence ID" value="RQW13853.1"/>
    <property type="molecule type" value="Genomic_DNA"/>
</dbReference>
<evidence type="ECO:0000259" key="19">
    <source>
        <dbReference type="Pfam" id="PF01746"/>
    </source>
</evidence>
<keyword evidence="8 15" id="KW-0489">Methyltransferase</keyword>
<evidence type="ECO:0000256" key="14">
    <source>
        <dbReference type="ARBA" id="ARBA00047783"/>
    </source>
</evidence>
<keyword evidence="10 15" id="KW-0949">S-adenosyl-L-methionine</keyword>
<comment type="similarity">
    <text evidence="3 15 17">Belongs to the RNA methyltransferase TrmD family.</text>
</comment>
<dbReference type="InterPro" id="IPR029026">
    <property type="entry name" value="tRNA_m1G_MTases_N"/>
</dbReference>
<evidence type="ECO:0000256" key="17">
    <source>
        <dbReference type="RuleBase" id="RU003464"/>
    </source>
</evidence>
<comment type="subunit">
    <text evidence="4 15 17">Homodimer.</text>
</comment>
<dbReference type="PIRSF" id="PIRSF000386">
    <property type="entry name" value="tRNA_mtase"/>
    <property type="match status" value="1"/>
</dbReference>
<evidence type="ECO:0000256" key="12">
    <source>
        <dbReference type="ARBA" id="ARBA00029736"/>
    </source>
</evidence>
<reference evidence="20 21" key="1">
    <citation type="submission" date="2018-11" db="EMBL/GenBank/DDBJ databases">
        <title>Genome sequence of strain 7197.</title>
        <authorList>
            <person name="Gao J."/>
            <person name="Sun J."/>
        </authorList>
    </citation>
    <scope>NUCLEOTIDE SEQUENCE [LARGE SCALE GENOMIC DNA]</scope>
    <source>
        <strain evidence="20 21">7197</strain>
    </source>
</reference>
<evidence type="ECO:0000256" key="5">
    <source>
        <dbReference type="ARBA" id="ARBA00012807"/>
    </source>
</evidence>
<dbReference type="InterPro" id="IPR016009">
    <property type="entry name" value="tRNA_MeTrfase_TRMD/TRM10"/>
</dbReference>
<feature type="domain" description="tRNA methyltransferase TRMD/TRM10-type" evidence="19">
    <location>
        <begin position="1"/>
        <end position="76"/>
    </location>
</feature>
<evidence type="ECO:0000256" key="9">
    <source>
        <dbReference type="ARBA" id="ARBA00022679"/>
    </source>
</evidence>
<dbReference type="Proteomes" id="UP000282529">
    <property type="component" value="Unassembled WGS sequence"/>
</dbReference>
<organism evidence="20 21">
    <name type="scientific">Paenibacillus rhizophilus</name>
    <dbReference type="NCBI Taxonomy" id="1850366"/>
    <lineage>
        <taxon>Bacteria</taxon>
        <taxon>Bacillati</taxon>
        <taxon>Bacillota</taxon>
        <taxon>Bacilli</taxon>
        <taxon>Bacillales</taxon>
        <taxon>Paenibacillaceae</taxon>
        <taxon>Paenibacillus</taxon>
    </lineage>
</organism>
<evidence type="ECO:0000256" key="8">
    <source>
        <dbReference type="ARBA" id="ARBA00022603"/>
    </source>
</evidence>